<sequence length="366" mass="39407">MTSTTTHTGTDGRVTVRISDPGELIAAVPHLLSFRPGPSVVLLNHAGAKERRILPVIRADLPDESFEPDAVRELVRRLLRHPGAGVTVVIIGCRPGHRAPPGEVPHKQLAGLLVRALDDVGRPVDHALWVPEIRAGVPWRCYLDDCPPGVLPDDRDTVMAAAMATRGWVTYDSREEMSRLLDPDDPAAIERRQRMLDAAVDRLAEAPAPEAIAAAMGHFGAEESAAHLSVVRAALARAEAGDLDLSDEDVVSLAMALSNLEVRDRCLRTAEPPGEPASNAAERLWLELVRRTPPPERAEPAVLLGYSAYRRGDCVLAGLAFDNALTARPGHRLAELLDLCLDRQIPPAALSRLSHPNGGAPMANTP</sequence>
<comment type="caution">
    <text evidence="1">The sequence shown here is derived from an EMBL/GenBank/DDBJ whole genome shotgun (WGS) entry which is preliminary data.</text>
</comment>
<dbReference type="Proteomes" id="UP001229651">
    <property type="component" value="Unassembled WGS sequence"/>
</dbReference>
<evidence type="ECO:0000313" key="2">
    <source>
        <dbReference type="Proteomes" id="UP001229651"/>
    </source>
</evidence>
<proteinExistence type="predicted"/>
<evidence type="ECO:0000313" key="1">
    <source>
        <dbReference type="EMBL" id="MDQ0380031.1"/>
    </source>
</evidence>
<protein>
    <recommendedName>
        <fullName evidence="3">DUF4192 domain-containing protein</fullName>
    </recommendedName>
</protein>
<organism evidence="1 2">
    <name type="scientific">Amycolatopsis thermophila</name>
    <dbReference type="NCBI Taxonomy" id="206084"/>
    <lineage>
        <taxon>Bacteria</taxon>
        <taxon>Bacillati</taxon>
        <taxon>Actinomycetota</taxon>
        <taxon>Actinomycetes</taxon>
        <taxon>Pseudonocardiales</taxon>
        <taxon>Pseudonocardiaceae</taxon>
        <taxon>Amycolatopsis</taxon>
    </lineage>
</organism>
<keyword evidence="2" id="KW-1185">Reference proteome</keyword>
<dbReference type="RefSeq" id="WP_306993714.1">
    <property type="nucleotide sequence ID" value="NZ_JAUSUT010000001.1"/>
</dbReference>
<reference evidence="1 2" key="1">
    <citation type="submission" date="2023-07" db="EMBL/GenBank/DDBJ databases">
        <title>Sequencing the genomes of 1000 actinobacteria strains.</title>
        <authorList>
            <person name="Klenk H.-P."/>
        </authorList>
    </citation>
    <scope>NUCLEOTIDE SEQUENCE [LARGE SCALE GENOMIC DNA]</scope>
    <source>
        <strain evidence="1 2">DSM 45805</strain>
    </source>
</reference>
<accession>A0ABU0EYJ3</accession>
<evidence type="ECO:0008006" key="3">
    <source>
        <dbReference type="Google" id="ProtNLM"/>
    </source>
</evidence>
<name>A0ABU0EYJ3_9PSEU</name>
<dbReference type="InterPro" id="IPR025447">
    <property type="entry name" value="DUF4192"/>
</dbReference>
<dbReference type="EMBL" id="JAUSUT010000001">
    <property type="protein sequence ID" value="MDQ0380031.1"/>
    <property type="molecule type" value="Genomic_DNA"/>
</dbReference>
<dbReference type="Pfam" id="PF13830">
    <property type="entry name" value="DUF4192"/>
    <property type="match status" value="1"/>
</dbReference>
<gene>
    <name evidence="1" type="ORF">FB470_004025</name>
</gene>